<feature type="compositionally biased region" description="Low complexity" evidence="1">
    <location>
        <begin position="28"/>
        <end position="44"/>
    </location>
</feature>
<evidence type="ECO:0000313" key="3">
    <source>
        <dbReference type="Proteomes" id="UP000816034"/>
    </source>
</evidence>
<feature type="compositionally biased region" description="Basic and acidic residues" evidence="1">
    <location>
        <begin position="288"/>
        <end position="298"/>
    </location>
</feature>
<feature type="region of interest" description="Disordered" evidence="1">
    <location>
        <begin position="284"/>
        <end position="303"/>
    </location>
</feature>
<feature type="compositionally biased region" description="Low complexity" evidence="1">
    <location>
        <begin position="760"/>
        <end position="787"/>
    </location>
</feature>
<feature type="region of interest" description="Disordered" evidence="1">
    <location>
        <begin position="1"/>
        <end position="54"/>
    </location>
</feature>
<feature type="compositionally biased region" description="Low complexity" evidence="1">
    <location>
        <begin position="643"/>
        <end position="659"/>
    </location>
</feature>
<evidence type="ECO:0000256" key="1">
    <source>
        <dbReference type="SAM" id="MobiDB-lite"/>
    </source>
</evidence>
<dbReference type="Proteomes" id="UP000816034">
    <property type="component" value="Unassembled WGS sequence"/>
</dbReference>
<proteinExistence type="predicted"/>
<gene>
    <name evidence="2" type="ORF">C9374_004923</name>
</gene>
<feature type="region of interest" description="Disordered" evidence="1">
    <location>
        <begin position="760"/>
        <end position="793"/>
    </location>
</feature>
<feature type="region of interest" description="Disordered" evidence="1">
    <location>
        <begin position="451"/>
        <end position="472"/>
    </location>
</feature>
<organism evidence="2 3">
    <name type="scientific">Naegleria lovaniensis</name>
    <name type="common">Amoeba</name>
    <dbReference type="NCBI Taxonomy" id="51637"/>
    <lineage>
        <taxon>Eukaryota</taxon>
        <taxon>Discoba</taxon>
        <taxon>Heterolobosea</taxon>
        <taxon>Tetramitia</taxon>
        <taxon>Eutetramitia</taxon>
        <taxon>Vahlkampfiidae</taxon>
        <taxon>Naegleria</taxon>
    </lineage>
</organism>
<evidence type="ECO:0000313" key="2">
    <source>
        <dbReference type="EMBL" id="KAG2382956.1"/>
    </source>
</evidence>
<dbReference type="RefSeq" id="XP_044548635.1">
    <property type="nucleotide sequence ID" value="XM_044694616.1"/>
</dbReference>
<feature type="compositionally biased region" description="Low complexity" evidence="1">
    <location>
        <begin position="460"/>
        <end position="472"/>
    </location>
</feature>
<keyword evidence="3" id="KW-1185">Reference proteome</keyword>
<dbReference type="EMBL" id="PYSW02000022">
    <property type="protein sequence ID" value="KAG2382956.1"/>
    <property type="molecule type" value="Genomic_DNA"/>
</dbReference>
<dbReference type="AlphaFoldDB" id="A0AA88KNU1"/>
<protein>
    <submittedName>
        <fullName evidence="2">Uncharacterized protein</fullName>
    </submittedName>
</protein>
<reference evidence="2 3" key="1">
    <citation type="journal article" date="2018" name="BMC Genomics">
        <title>The genome of Naegleria lovaniensis, the basis for a comparative approach to unravel pathogenicity factors of the human pathogenic amoeba N. fowleri.</title>
        <authorList>
            <person name="Liechti N."/>
            <person name="Schurch N."/>
            <person name="Bruggmann R."/>
            <person name="Wittwer M."/>
        </authorList>
    </citation>
    <scope>NUCLEOTIDE SEQUENCE [LARGE SCALE GENOMIC DNA]</scope>
    <source>
        <strain evidence="2 3">ATCC 30569</strain>
    </source>
</reference>
<sequence>MFTSKTLPLPSTFRLYSGGNTTRRNTKPSSSSSASQPQQEPSLSMTSQEEIERVTTRNNTSLTTVINANQQQQLQHSILMTASSLLPTRDIMPCNLVQKPCTPNAAVKRTFSAMTMTTTSNHDNDKSSHEKNLPHERRIQESIIVNDVEEEALSSCHHKPSSTTFAAPMNHHCDGDGSGESIHEDSTPFFLIEWKQLRHQSVGPTTLHAEIMDSLNSVQQHSHATSTSAQNQREELLPPHHTPLELYVADKIRVSSSHQALIWLFQEIHSSSLWWNNNVLKNEPSQNRNDRHHNENEQHTQSSTDILHPTIMTSTTTTTTTPPSTTFPTIPTHALPLVKFLKRKLTQWNDHKSLSLRCELFNFNTNSVCTSIPLHYAFHTLTTTNSPSSHDQLTYNPHLLEGILTLPRLPSSKNQRKICSLRIVLNESLILAESSPFTLFSKKKQELINNSMRKKKKKNNSTSISSTPLTSTPVMTNNGPLTFVYNDHLPKKTQPIKPFTLTFHENEFQPKKKKKVSCSQSSCPSHRNDENIIHPGIDIPIVKGHDNTFRIEKTLTPHESTTGMTNNCIARVDQSMWMNQDVLLQQSQPILSSSHQEQHNSMQYPPNHHHSIPYQQPNDMNPPRISNSVTCVNTTATTLTVPSSQIPSFESSSSILSSSTCDPQPPHQHHQHHDLTLPKSLFELLQLPHIISVLKRPVYELLVALLTCKHHSSMSSIMSDSIWNALTLMAHETKDSNVNNSGNNSNSSSMSVNTNHVVVNNDSFQQPPQPQQISPLQQPQQPQQPQQHSSTQVLRLSMASSNVNQHNATCLNVQQHPQQAMHPTSVSPQQVVSISQQQQVAQKVSIPQFVQFITTATTTPQFTNNSFVPMTLVSSKSAVMNNQNQGYMTSNSNSSSATTTTITPCMHNNIPHFTQLQLQSNGNVQLK</sequence>
<comment type="caution">
    <text evidence="2">The sequence shown here is derived from an EMBL/GenBank/DDBJ whole genome shotgun (WGS) entry which is preliminary data.</text>
</comment>
<dbReference type="GeneID" id="68097378"/>
<name>A0AA88KNU1_NAELO</name>
<accession>A0AA88KNU1</accession>
<feature type="region of interest" description="Disordered" evidence="1">
    <location>
        <begin position="643"/>
        <end position="673"/>
    </location>
</feature>